<dbReference type="InterPro" id="IPR009056">
    <property type="entry name" value="Cyt_c-like_dom"/>
</dbReference>
<keyword evidence="3 4" id="KW-0408">Iron</keyword>
<evidence type="ECO:0000256" key="1">
    <source>
        <dbReference type="ARBA" id="ARBA00022617"/>
    </source>
</evidence>
<dbReference type="PROSITE" id="PS51257">
    <property type="entry name" value="PROKAR_LIPOPROTEIN"/>
    <property type="match status" value="1"/>
</dbReference>
<name>A0A1G8JGR0_9BACI</name>
<proteinExistence type="predicted"/>
<evidence type="ECO:0000313" key="6">
    <source>
        <dbReference type="EMBL" id="SDI30469.1"/>
    </source>
</evidence>
<evidence type="ECO:0000259" key="5">
    <source>
        <dbReference type="PROSITE" id="PS51007"/>
    </source>
</evidence>
<protein>
    <submittedName>
        <fullName evidence="6">Cytochrome c550</fullName>
    </submittedName>
</protein>
<dbReference type="GO" id="GO:0046872">
    <property type="term" value="F:metal ion binding"/>
    <property type="evidence" value="ECO:0007669"/>
    <property type="project" value="UniProtKB-KW"/>
</dbReference>
<dbReference type="SUPFAM" id="SSF46626">
    <property type="entry name" value="Cytochrome c"/>
    <property type="match status" value="1"/>
</dbReference>
<dbReference type="Gene3D" id="1.10.760.10">
    <property type="entry name" value="Cytochrome c-like domain"/>
    <property type="match status" value="1"/>
</dbReference>
<dbReference type="GO" id="GO:0009055">
    <property type="term" value="F:electron transfer activity"/>
    <property type="evidence" value="ECO:0007669"/>
    <property type="project" value="InterPro"/>
</dbReference>
<keyword evidence="1 4" id="KW-0349">Heme</keyword>
<keyword evidence="7" id="KW-1185">Reference proteome</keyword>
<dbReference type="Proteomes" id="UP000198853">
    <property type="component" value="Unassembled WGS sequence"/>
</dbReference>
<dbReference type="Pfam" id="PF13442">
    <property type="entry name" value="Cytochrome_CBB3"/>
    <property type="match status" value="1"/>
</dbReference>
<dbReference type="GO" id="GO:0020037">
    <property type="term" value="F:heme binding"/>
    <property type="evidence" value="ECO:0007669"/>
    <property type="project" value="InterPro"/>
</dbReference>
<organism evidence="6 7">
    <name type="scientific">Natribacillus halophilus</name>
    <dbReference type="NCBI Taxonomy" id="549003"/>
    <lineage>
        <taxon>Bacteria</taxon>
        <taxon>Bacillati</taxon>
        <taxon>Bacillota</taxon>
        <taxon>Bacilli</taxon>
        <taxon>Bacillales</taxon>
        <taxon>Bacillaceae</taxon>
        <taxon>Natribacillus</taxon>
    </lineage>
</organism>
<accession>A0A1G8JGR0</accession>
<dbReference type="OrthoDB" id="7933886at2"/>
<dbReference type="InterPro" id="IPR036909">
    <property type="entry name" value="Cyt_c-like_dom_sf"/>
</dbReference>
<dbReference type="AlphaFoldDB" id="A0A1G8JGR0"/>
<evidence type="ECO:0000256" key="3">
    <source>
        <dbReference type="ARBA" id="ARBA00023004"/>
    </source>
</evidence>
<evidence type="ECO:0000313" key="7">
    <source>
        <dbReference type="Proteomes" id="UP000198853"/>
    </source>
</evidence>
<gene>
    <name evidence="6" type="ORF">SAMN04488123_101224</name>
</gene>
<reference evidence="6 7" key="1">
    <citation type="submission" date="2016-10" db="EMBL/GenBank/DDBJ databases">
        <authorList>
            <person name="de Groot N.N."/>
        </authorList>
    </citation>
    <scope>NUCLEOTIDE SEQUENCE [LARGE SCALE GENOMIC DNA]</scope>
    <source>
        <strain evidence="6 7">DSM 21771</strain>
    </source>
</reference>
<sequence>MKRARALVILGAAAFIIGGCNGEVDEKDSEETVDAGEGMELYEDSCIDCHGENFEGTTGPSIAGYNEDEVLDAIEEGPGSMPEDLYTGEDAEAVAQYVEEEAG</sequence>
<dbReference type="EMBL" id="FNEN01000001">
    <property type="protein sequence ID" value="SDI30469.1"/>
    <property type="molecule type" value="Genomic_DNA"/>
</dbReference>
<feature type="domain" description="Cytochrome c" evidence="5">
    <location>
        <begin position="33"/>
        <end position="102"/>
    </location>
</feature>
<evidence type="ECO:0000256" key="4">
    <source>
        <dbReference type="PROSITE-ProRule" id="PRU00433"/>
    </source>
</evidence>
<evidence type="ECO:0000256" key="2">
    <source>
        <dbReference type="ARBA" id="ARBA00022723"/>
    </source>
</evidence>
<dbReference type="PROSITE" id="PS51007">
    <property type="entry name" value="CYTC"/>
    <property type="match status" value="1"/>
</dbReference>
<keyword evidence="2 4" id="KW-0479">Metal-binding</keyword>
<dbReference type="RefSeq" id="WP_090395701.1">
    <property type="nucleotide sequence ID" value="NZ_FNEN01000001.1"/>
</dbReference>